<name>A0A6J5W5E9_PRUAR</name>
<dbReference type="AlphaFoldDB" id="A0A6J5W5E9"/>
<evidence type="ECO:0008006" key="3">
    <source>
        <dbReference type="Google" id="ProtNLM"/>
    </source>
</evidence>
<reference evidence="2" key="1">
    <citation type="journal article" date="2020" name="Genome Biol.">
        <title>Gamete binning: chromosome-level and haplotype-resolved genome assembly enabled by high-throughput single-cell sequencing of gamete genomes.</title>
        <authorList>
            <person name="Campoy J.A."/>
            <person name="Sun H."/>
            <person name="Goel M."/>
            <person name="Jiao W.-B."/>
            <person name="Folz-Donahue K."/>
            <person name="Wang N."/>
            <person name="Rubio M."/>
            <person name="Liu C."/>
            <person name="Kukat C."/>
            <person name="Ruiz D."/>
            <person name="Huettel B."/>
            <person name="Schneeberger K."/>
        </authorList>
    </citation>
    <scope>NUCLEOTIDE SEQUENCE [LARGE SCALE GENOMIC DNA]</scope>
    <source>
        <strain evidence="2">cv. Rojo Pasion</strain>
    </source>
</reference>
<organism evidence="1 2">
    <name type="scientific">Prunus armeniaca</name>
    <name type="common">Apricot</name>
    <name type="synonym">Armeniaca vulgaris</name>
    <dbReference type="NCBI Taxonomy" id="36596"/>
    <lineage>
        <taxon>Eukaryota</taxon>
        <taxon>Viridiplantae</taxon>
        <taxon>Streptophyta</taxon>
        <taxon>Embryophyta</taxon>
        <taxon>Tracheophyta</taxon>
        <taxon>Spermatophyta</taxon>
        <taxon>Magnoliopsida</taxon>
        <taxon>eudicotyledons</taxon>
        <taxon>Gunneridae</taxon>
        <taxon>Pentapetalae</taxon>
        <taxon>rosids</taxon>
        <taxon>fabids</taxon>
        <taxon>Rosales</taxon>
        <taxon>Rosaceae</taxon>
        <taxon>Amygdaloideae</taxon>
        <taxon>Amygdaleae</taxon>
        <taxon>Prunus</taxon>
    </lineage>
</organism>
<dbReference type="Proteomes" id="UP000507245">
    <property type="component" value="Unassembled WGS sequence"/>
</dbReference>
<dbReference type="EMBL" id="CAEKKB010000001">
    <property type="protein sequence ID" value="CAB4295127.1"/>
    <property type="molecule type" value="Genomic_DNA"/>
</dbReference>
<gene>
    <name evidence="1" type="ORF">ORAREDHAP_LOCUS6390</name>
</gene>
<evidence type="ECO:0000313" key="2">
    <source>
        <dbReference type="Proteomes" id="UP000507245"/>
    </source>
</evidence>
<keyword evidence="2" id="KW-1185">Reference proteome</keyword>
<sequence>MGGGCGGNPLGLSELPTVISYTLWQSSSWLQPFYPNHGIKAYGGGTLPIALLVLKLGRHIRFPPGLYTRLRIVQVDVLFESSNSYQSMLNFFDMCPHLEELYVKGRIVELHLESQMFLVHSDYHHTIEEAFMNKYIDINLRLLKSLRIPHLEKIELEMVKREDVRENRRFVWKPRIGVTAECLRETKVCPSVPL</sequence>
<proteinExistence type="predicted"/>
<protein>
    <recommendedName>
        <fullName evidence="3">FBD domain-containing protein</fullName>
    </recommendedName>
</protein>
<accession>A0A6J5W5E9</accession>
<evidence type="ECO:0000313" key="1">
    <source>
        <dbReference type="EMBL" id="CAB4295127.1"/>
    </source>
</evidence>